<evidence type="ECO:0000256" key="5">
    <source>
        <dbReference type="ARBA" id="ARBA00022519"/>
    </source>
</evidence>
<feature type="domain" description="TonB C-terminal" evidence="11">
    <location>
        <begin position="146"/>
        <end position="235"/>
    </location>
</feature>
<evidence type="ECO:0000256" key="3">
    <source>
        <dbReference type="ARBA" id="ARBA00022448"/>
    </source>
</evidence>
<dbReference type="PANTHER" id="PTHR33446">
    <property type="entry name" value="PROTEIN TONB-RELATED"/>
    <property type="match status" value="1"/>
</dbReference>
<evidence type="ECO:0000256" key="10">
    <source>
        <dbReference type="SAM" id="Phobius"/>
    </source>
</evidence>
<gene>
    <name evidence="12" type="ORF">ACFPT7_10735</name>
</gene>
<dbReference type="SUPFAM" id="SSF74653">
    <property type="entry name" value="TolA/TonB C-terminal domain"/>
    <property type="match status" value="1"/>
</dbReference>
<comment type="subcellular location">
    <subcellularLocation>
        <location evidence="1">Cell inner membrane</location>
        <topology evidence="1">Single-pass membrane protein</topology>
        <orientation evidence="1">Periplasmic side</orientation>
    </subcellularLocation>
</comment>
<keyword evidence="3" id="KW-0813">Transport</keyword>
<proteinExistence type="inferred from homology"/>
<evidence type="ECO:0000256" key="7">
    <source>
        <dbReference type="ARBA" id="ARBA00022927"/>
    </source>
</evidence>
<keyword evidence="9 10" id="KW-0472">Membrane</keyword>
<dbReference type="PANTHER" id="PTHR33446:SF14">
    <property type="entry name" value="PROTEIN TONB"/>
    <property type="match status" value="1"/>
</dbReference>
<dbReference type="PROSITE" id="PS52015">
    <property type="entry name" value="TONB_CTD"/>
    <property type="match status" value="1"/>
</dbReference>
<keyword evidence="8 10" id="KW-1133">Transmembrane helix</keyword>
<keyword evidence="13" id="KW-1185">Reference proteome</keyword>
<dbReference type="Gene3D" id="3.30.1150.10">
    <property type="match status" value="1"/>
</dbReference>
<keyword evidence="6 10" id="KW-0812">Transmembrane</keyword>
<keyword evidence="7" id="KW-0653">Protein transport</keyword>
<dbReference type="RefSeq" id="WP_263336618.1">
    <property type="nucleotide sequence ID" value="NZ_JAGSYH010000003.1"/>
</dbReference>
<keyword evidence="4" id="KW-1003">Cell membrane</keyword>
<evidence type="ECO:0000256" key="4">
    <source>
        <dbReference type="ARBA" id="ARBA00022475"/>
    </source>
</evidence>
<evidence type="ECO:0000256" key="9">
    <source>
        <dbReference type="ARBA" id="ARBA00023136"/>
    </source>
</evidence>
<name>A0ABW1EHN4_9BACT</name>
<keyword evidence="5" id="KW-0997">Cell inner membrane</keyword>
<dbReference type="Pfam" id="PF03544">
    <property type="entry name" value="TonB_C"/>
    <property type="match status" value="1"/>
</dbReference>
<dbReference type="InterPro" id="IPR006260">
    <property type="entry name" value="TonB/TolA_C"/>
</dbReference>
<organism evidence="12 13">
    <name type="scientific">Acidicapsa dinghuensis</name>
    <dbReference type="NCBI Taxonomy" id="2218256"/>
    <lineage>
        <taxon>Bacteria</taxon>
        <taxon>Pseudomonadati</taxon>
        <taxon>Acidobacteriota</taxon>
        <taxon>Terriglobia</taxon>
        <taxon>Terriglobales</taxon>
        <taxon>Acidobacteriaceae</taxon>
        <taxon>Acidicapsa</taxon>
    </lineage>
</organism>
<dbReference type="EMBL" id="JBHSPH010000002">
    <property type="protein sequence ID" value="MFC5862767.1"/>
    <property type="molecule type" value="Genomic_DNA"/>
</dbReference>
<accession>A0ABW1EHN4</accession>
<dbReference type="InterPro" id="IPR051045">
    <property type="entry name" value="TonB-dependent_transducer"/>
</dbReference>
<evidence type="ECO:0000256" key="1">
    <source>
        <dbReference type="ARBA" id="ARBA00004383"/>
    </source>
</evidence>
<comment type="similarity">
    <text evidence="2">Belongs to the TonB family.</text>
</comment>
<evidence type="ECO:0000256" key="6">
    <source>
        <dbReference type="ARBA" id="ARBA00022692"/>
    </source>
</evidence>
<evidence type="ECO:0000259" key="11">
    <source>
        <dbReference type="PROSITE" id="PS52015"/>
    </source>
</evidence>
<sequence>MFEDATFESRGVVATQTRKWIVFALAFNASIVAVLVVMPLIYPEGLPGQILHRTLGITVPSAAPAVVSRPTTTTTVARFNPLIPPTDLTKLSKIDTRPDIATTIAPESVGMPDSVVGGDKAAVSAFQPSPPPVVKQQATPQKIAVSHLEESSLVYKVTPQYPAIAKATHTAGTVSLAATISKMGTIENLRVVSGSPLLQQAALDAVRQWRYRPYLLNGQPVEVETTVQVVFKLGE</sequence>
<dbReference type="InterPro" id="IPR037682">
    <property type="entry name" value="TonB_C"/>
</dbReference>
<dbReference type="Proteomes" id="UP001596091">
    <property type="component" value="Unassembled WGS sequence"/>
</dbReference>
<feature type="transmembrane region" description="Helical" evidence="10">
    <location>
        <begin position="20"/>
        <end position="42"/>
    </location>
</feature>
<comment type="caution">
    <text evidence="12">The sequence shown here is derived from an EMBL/GenBank/DDBJ whole genome shotgun (WGS) entry which is preliminary data.</text>
</comment>
<reference evidence="13" key="1">
    <citation type="journal article" date="2019" name="Int. J. Syst. Evol. Microbiol.">
        <title>The Global Catalogue of Microorganisms (GCM) 10K type strain sequencing project: providing services to taxonomists for standard genome sequencing and annotation.</title>
        <authorList>
            <consortium name="The Broad Institute Genomics Platform"/>
            <consortium name="The Broad Institute Genome Sequencing Center for Infectious Disease"/>
            <person name="Wu L."/>
            <person name="Ma J."/>
        </authorList>
    </citation>
    <scope>NUCLEOTIDE SEQUENCE [LARGE SCALE GENOMIC DNA]</scope>
    <source>
        <strain evidence="13">JCM 4087</strain>
    </source>
</reference>
<dbReference type="NCBIfam" id="TIGR01352">
    <property type="entry name" value="tonB_Cterm"/>
    <property type="match status" value="1"/>
</dbReference>
<evidence type="ECO:0000256" key="8">
    <source>
        <dbReference type="ARBA" id="ARBA00022989"/>
    </source>
</evidence>
<evidence type="ECO:0000256" key="2">
    <source>
        <dbReference type="ARBA" id="ARBA00006555"/>
    </source>
</evidence>
<evidence type="ECO:0000313" key="12">
    <source>
        <dbReference type="EMBL" id="MFC5862767.1"/>
    </source>
</evidence>
<evidence type="ECO:0000313" key="13">
    <source>
        <dbReference type="Proteomes" id="UP001596091"/>
    </source>
</evidence>
<protein>
    <submittedName>
        <fullName evidence="12">Energy transducer TonB</fullName>
    </submittedName>
</protein>